<protein>
    <submittedName>
        <fullName evidence="1">Uncharacterized protein</fullName>
    </submittedName>
</protein>
<dbReference type="Pfam" id="PF20050">
    <property type="entry name" value="DUF6452"/>
    <property type="match status" value="1"/>
</dbReference>
<keyword evidence="2" id="KW-1185">Reference proteome</keyword>
<evidence type="ECO:0000313" key="2">
    <source>
        <dbReference type="Proteomes" id="UP000317332"/>
    </source>
</evidence>
<dbReference type="EMBL" id="VHIQ01000006">
    <property type="protein sequence ID" value="TPV32478.1"/>
    <property type="molecule type" value="Genomic_DNA"/>
</dbReference>
<dbReference type="AlphaFoldDB" id="A0A506PG36"/>
<accession>A0A506PG36</accession>
<organism evidence="1 2">
    <name type="scientific">Paucihalobacter ruber</name>
    <dbReference type="NCBI Taxonomy" id="2567861"/>
    <lineage>
        <taxon>Bacteria</taxon>
        <taxon>Pseudomonadati</taxon>
        <taxon>Bacteroidota</taxon>
        <taxon>Flavobacteriia</taxon>
        <taxon>Flavobacteriales</taxon>
        <taxon>Flavobacteriaceae</taxon>
        <taxon>Paucihalobacter</taxon>
    </lineage>
</organism>
<evidence type="ECO:0000313" key="1">
    <source>
        <dbReference type="EMBL" id="TPV32478.1"/>
    </source>
</evidence>
<gene>
    <name evidence="1" type="ORF">FJ651_13025</name>
</gene>
<dbReference type="Proteomes" id="UP000317332">
    <property type="component" value="Unassembled WGS sequence"/>
</dbReference>
<comment type="caution">
    <text evidence="1">The sequence shown here is derived from an EMBL/GenBank/DDBJ whole genome shotgun (WGS) entry which is preliminary data.</text>
</comment>
<sequence length="175" mass="19785">MKRTSVLLLLLIGLVYTCERDDICPESTATTPRLIIEFNDIANFEDSKNVRQLTVIGIDDEGNNVNTLISRTTTNELALPLRIVTEGENTTSRFKLIRDADFDSDNNPNTTSNTDIITITYIPEFVYVNRACGFKSIFNSIGVEIESDDNQWILGRTINIENIENELNAHITLFH</sequence>
<dbReference type="OrthoDB" id="663527at2"/>
<dbReference type="RefSeq" id="WP_140990973.1">
    <property type="nucleotide sequence ID" value="NZ_VHIQ01000006.1"/>
</dbReference>
<name>A0A506PG36_9FLAO</name>
<proteinExistence type="predicted"/>
<reference evidence="1 2" key="1">
    <citation type="submission" date="2019-06" db="EMBL/GenBank/DDBJ databases">
        <title>Flavobacteriaceae Paucihalobacterium erythroidium CWB-1, complete genome.</title>
        <authorList>
            <person name="Wu S."/>
        </authorList>
    </citation>
    <scope>NUCLEOTIDE SEQUENCE [LARGE SCALE GENOMIC DNA]</scope>
    <source>
        <strain evidence="1 2">CWB-1</strain>
    </source>
</reference>
<dbReference type="InterPro" id="IPR045607">
    <property type="entry name" value="DUF6452"/>
</dbReference>